<accession>A0A813CT33</accession>
<reference evidence="7" key="1">
    <citation type="submission" date="2021-02" db="EMBL/GenBank/DDBJ databases">
        <authorList>
            <person name="Dougan E. K."/>
            <person name="Rhodes N."/>
            <person name="Thang M."/>
            <person name="Chan C."/>
        </authorList>
    </citation>
    <scope>NUCLEOTIDE SEQUENCE</scope>
</reference>
<dbReference type="InterPro" id="IPR038071">
    <property type="entry name" value="UROD/MetE-like_sf"/>
</dbReference>
<dbReference type="SUPFAM" id="SSF47336">
    <property type="entry name" value="ACP-like"/>
    <property type="match status" value="1"/>
</dbReference>
<dbReference type="CDD" id="cd00833">
    <property type="entry name" value="PKS"/>
    <property type="match status" value="1"/>
</dbReference>
<protein>
    <submittedName>
        <fullName evidence="7">PKS40 protein</fullName>
    </submittedName>
</protein>
<feature type="region of interest" description="Disordered" evidence="4">
    <location>
        <begin position="200"/>
        <end position="260"/>
    </location>
</feature>
<dbReference type="PANTHER" id="PTHR43775:SF37">
    <property type="entry name" value="SI:DKEY-61P9.11"/>
    <property type="match status" value="1"/>
</dbReference>
<name>A0A813CT33_9DINO</name>
<evidence type="ECO:0000259" key="5">
    <source>
        <dbReference type="PROSITE" id="PS50075"/>
    </source>
</evidence>
<dbReference type="InterPro" id="IPR009081">
    <property type="entry name" value="PP-bd_ACP"/>
</dbReference>
<dbReference type="SUPFAM" id="SSF52151">
    <property type="entry name" value="FabD/lysophospholipase-like"/>
    <property type="match status" value="1"/>
</dbReference>
<dbReference type="Gene3D" id="3.40.47.10">
    <property type="match status" value="1"/>
</dbReference>
<dbReference type="Pfam" id="PF00550">
    <property type="entry name" value="PP-binding"/>
    <property type="match status" value="1"/>
</dbReference>
<evidence type="ECO:0000313" key="8">
    <source>
        <dbReference type="Proteomes" id="UP000601435"/>
    </source>
</evidence>
<keyword evidence="1" id="KW-0596">Phosphopantetheine</keyword>
<dbReference type="PROSITE" id="PS00606">
    <property type="entry name" value="KS3_1"/>
    <property type="match status" value="1"/>
</dbReference>
<dbReference type="InterPro" id="IPR020841">
    <property type="entry name" value="PKS_Beta-ketoAc_synthase_dom"/>
</dbReference>
<evidence type="ECO:0000256" key="2">
    <source>
        <dbReference type="ARBA" id="ARBA00022553"/>
    </source>
</evidence>
<dbReference type="Pfam" id="PF00698">
    <property type="entry name" value="Acyl_transf_1"/>
    <property type="match status" value="1"/>
</dbReference>
<sequence length="1488" mass="160514">AQEARAVATEVEQANSELADVKQEISKLDGQIQAQQSKEEKMKNELQQEQVRYQQELKDKAIREQQIEGLTTELAAKSKAASALEAQYIKLQRKARAAKRLLEKEKAKAKEQEKEAQDQLQREKAKAEAQAHEDAAELQRVQEMLQKEAKLAKESFAEEVKRVENKHLKEVKEQEQKIAHQVEIEKGQIMEKVSQLQRELAHEQKVGQDQAAEATKKEEALRAELRKTKEAAEEKAQSTKKHMADMQSSLDSQRKASAEKVQAANLNLQKVQEEVVEEEQALASKKAELRRIEKEAKSMEERADLAERQAQQKEAHLQAKIRAANLMERRGKTALQRQAEHQAAKLKKMIADEKSMEREQESTLPLPSNMSVAFQVPAMAEVLQQVLAQSASEACVFVFSGEGAHGADTDLSMLKFSPSWRAVQEALRDVKGRSDLEEEAFERWDPEVFLQENLGDHTAPNSPLVSVALNILHDLWQHWGQEPFLVVGHSVGEIAAAYTAGILTVGQAISIAHSLGAAMQSFPGEMVHTELRRASLAEFPKSGLHVAAINYVVAKGEEGEEQDLLSVTLCGASAEDYLALDPAAMKLRPCHAWHHPEAPVPGELPRGGAARIPFVSAISGAQLAELPEGHWQRWQRSPVKFAEALWAEIALQWIDRPECTAFRLKAEATFSDGLRYASSMRRGEHAAPFLRHQRAGLGPGFRRRLSRALRGFSFGGRELCHTTSFAAQGIASQQLVLLTEALKPFFPGLAAHDLYRFSSIEALLDWGVEAQSQAPSRPVPKMQEPTPELHFEILGCALRLPGGGADSPPPGSFWSMLLEDDQDSAFAAFKEGPKAAFLQPKFDRRAAMLAAEAAGVEGAEAAAMDPQHAFALQLAAEMWHDSGDAAEVAKAEPTSVGVYIGAWQPAVSDTRSSAYAAIGSSLSALAARVANAYNLQGPSMTVNTACSSALVAVHQALQEARTGQLAFAVVGGVNLFGEDAQLFKNLRRAGMLSPSGRCHTFSALADGYVRGEGGVLFLLHAGSGLPSRAQVLGSAVTQNSTQTKPLSSVEPRAQERVIRLACASARVAPGDLAALELHGTGTPLGDPVEISALARLGCAVTMTASKMHVGHLESAAGAVGLLKAMLVCENYRVPSFEVHGGLNPQVLAAMEESCLKSPGVEAELPACAYVGVSSFGFAGSNAHAVLTPTPTARACPKYEAAAREPVLLRRYSHSLVESLSSTSASAPSQEHAAASAASASRLCLFSVAEDAVDVAGDVADVVDVDICSLSVVGSAVLSIVGGDAEVDVDADLHELGIDSLGLAELMGLLEDRFGQGCLSIDKIMEEPTCRAIVKNLEEVGGVLSAKETLAPKPRASLPTTAHPPPPTAAVDSEPKVPTQEPKQVASEDLSKCWIRTTHVGSLPRPNHSKLDMEQVVAEQEMAAVDIINDGEWVRDNYIADVIVRIQGLSGDSTKDVKTSCCAKHSMPIAADMQDADSSTCMNLELPSR</sequence>
<dbReference type="InterPro" id="IPR018201">
    <property type="entry name" value="Ketoacyl_synth_AS"/>
</dbReference>
<dbReference type="InterPro" id="IPR001227">
    <property type="entry name" value="Ac_transferase_dom_sf"/>
</dbReference>
<dbReference type="Proteomes" id="UP000601435">
    <property type="component" value="Unassembled WGS sequence"/>
</dbReference>
<dbReference type="Pfam" id="PF02801">
    <property type="entry name" value="Ketoacyl-synt_C"/>
    <property type="match status" value="1"/>
</dbReference>
<dbReference type="SMART" id="SM00827">
    <property type="entry name" value="PKS_AT"/>
    <property type="match status" value="1"/>
</dbReference>
<dbReference type="Gene3D" id="3.20.20.210">
    <property type="match status" value="1"/>
</dbReference>
<dbReference type="PROSITE" id="PS50075">
    <property type="entry name" value="CARRIER"/>
    <property type="match status" value="1"/>
</dbReference>
<organism evidence="7 8">
    <name type="scientific">Symbiodinium necroappetens</name>
    <dbReference type="NCBI Taxonomy" id="1628268"/>
    <lineage>
        <taxon>Eukaryota</taxon>
        <taxon>Sar</taxon>
        <taxon>Alveolata</taxon>
        <taxon>Dinophyceae</taxon>
        <taxon>Suessiales</taxon>
        <taxon>Symbiodiniaceae</taxon>
        <taxon>Symbiodinium</taxon>
    </lineage>
</organism>
<dbReference type="GO" id="GO:0004315">
    <property type="term" value="F:3-oxoacyl-[acyl-carrier-protein] synthase activity"/>
    <property type="evidence" value="ECO:0007669"/>
    <property type="project" value="InterPro"/>
</dbReference>
<evidence type="ECO:0000313" key="7">
    <source>
        <dbReference type="EMBL" id="CAE7945630.1"/>
    </source>
</evidence>
<proteinExistence type="predicted"/>
<dbReference type="EMBL" id="CAJNJA010104141">
    <property type="protein sequence ID" value="CAE7945630.1"/>
    <property type="molecule type" value="Genomic_DNA"/>
</dbReference>
<dbReference type="OrthoDB" id="435575at2759"/>
<evidence type="ECO:0000256" key="4">
    <source>
        <dbReference type="SAM" id="MobiDB-lite"/>
    </source>
</evidence>
<evidence type="ECO:0000259" key="6">
    <source>
        <dbReference type="PROSITE" id="PS52004"/>
    </source>
</evidence>
<dbReference type="GO" id="GO:0004312">
    <property type="term" value="F:fatty acid synthase activity"/>
    <property type="evidence" value="ECO:0007669"/>
    <property type="project" value="TreeGrafter"/>
</dbReference>
<keyword evidence="2" id="KW-0597">Phosphoprotein</keyword>
<feature type="region of interest" description="Disordered" evidence="4">
    <location>
        <begin position="102"/>
        <end position="136"/>
    </location>
</feature>
<dbReference type="InterPro" id="IPR016035">
    <property type="entry name" value="Acyl_Trfase/lysoPLipase"/>
</dbReference>
<evidence type="ECO:0000256" key="1">
    <source>
        <dbReference type="ARBA" id="ARBA00022450"/>
    </source>
</evidence>
<dbReference type="InterPro" id="IPR014031">
    <property type="entry name" value="Ketoacyl_synth_C"/>
</dbReference>
<gene>
    <name evidence="7" type="primary">PKS40</name>
    <name evidence="7" type="ORF">SNEC2469_LOCUS35626</name>
</gene>
<dbReference type="InterPro" id="IPR016039">
    <property type="entry name" value="Thiolase-like"/>
</dbReference>
<dbReference type="InterPro" id="IPR014030">
    <property type="entry name" value="Ketoacyl_synth_N"/>
</dbReference>
<dbReference type="SMART" id="SM00825">
    <property type="entry name" value="PKS_KS"/>
    <property type="match status" value="1"/>
</dbReference>
<dbReference type="PANTHER" id="PTHR43775">
    <property type="entry name" value="FATTY ACID SYNTHASE"/>
    <property type="match status" value="1"/>
</dbReference>
<evidence type="ECO:0000256" key="3">
    <source>
        <dbReference type="ARBA" id="ARBA00022679"/>
    </source>
</evidence>
<dbReference type="Gene3D" id="1.10.1200.10">
    <property type="entry name" value="ACP-like"/>
    <property type="match status" value="1"/>
</dbReference>
<feature type="non-terminal residue" evidence="7">
    <location>
        <position position="1"/>
    </location>
</feature>
<feature type="compositionally biased region" description="Basic and acidic residues" evidence="4">
    <location>
        <begin position="214"/>
        <end position="237"/>
    </location>
</feature>
<dbReference type="Gene3D" id="3.40.366.10">
    <property type="entry name" value="Malonyl-Coenzyme A Acyl Carrier Protein, domain 2"/>
    <property type="match status" value="1"/>
</dbReference>
<dbReference type="Pfam" id="PF00109">
    <property type="entry name" value="ketoacyl-synt"/>
    <property type="match status" value="1"/>
</dbReference>
<keyword evidence="8" id="KW-1185">Reference proteome</keyword>
<dbReference type="InterPro" id="IPR036736">
    <property type="entry name" value="ACP-like_sf"/>
</dbReference>
<feature type="non-terminal residue" evidence="7">
    <location>
        <position position="1488"/>
    </location>
</feature>
<dbReference type="InterPro" id="IPR050091">
    <property type="entry name" value="PKS_NRPS_Biosynth_Enz"/>
</dbReference>
<comment type="caution">
    <text evidence="7">The sequence shown here is derived from an EMBL/GenBank/DDBJ whole genome shotgun (WGS) entry which is preliminary data.</text>
</comment>
<keyword evidence="3" id="KW-0808">Transferase</keyword>
<dbReference type="PROSITE" id="PS52004">
    <property type="entry name" value="KS3_2"/>
    <property type="match status" value="1"/>
</dbReference>
<feature type="region of interest" description="Disordered" evidence="4">
    <location>
        <begin position="1350"/>
        <end position="1384"/>
    </location>
</feature>
<feature type="domain" description="Carrier" evidence="5">
    <location>
        <begin position="1260"/>
        <end position="1340"/>
    </location>
</feature>
<dbReference type="InterPro" id="IPR014043">
    <property type="entry name" value="Acyl_transferase_dom"/>
</dbReference>
<dbReference type="GO" id="GO:0006633">
    <property type="term" value="P:fatty acid biosynthetic process"/>
    <property type="evidence" value="ECO:0007669"/>
    <property type="project" value="InterPro"/>
</dbReference>
<feature type="domain" description="Ketosynthase family 3 (KS3)" evidence="6">
    <location>
        <begin position="788"/>
        <end position="1188"/>
    </location>
</feature>
<dbReference type="SUPFAM" id="SSF53901">
    <property type="entry name" value="Thiolase-like"/>
    <property type="match status" value="1"/>
</dbReference>